<dbReference type="InterPro" id="IPR003599">
    <property type="entry name" value="Ig_sub"/>
</dbReference>
<dbReference type="GO" id="GO:0098636">
    <property type="term" value="C:protein complex involved in cell adhesion"/>
    <property type="evidence" value="ECO:0007669"/>
    <property type="project" value="Ensembl"/>
</dbReference>
<reference evidence="15" key="1">
    <citation type="submission" date="2025-08" db="UniProtKB">
        <authorList>
            <consortium name="Ensembl"/>
        </authorList>
    </citation>
    <scope>IDENTIFICATION</scope>
</reference>
<dbReference type="SMART" id="SM00409">
    <property type="entry name" value="IG"/>
    <property type="match status" value="2"/>
</dbReference>
<evidence type="ECO:0000256" key="4">
    <source>
        <dbReference type="ARBA" id="ARBA00022427"/>
    </source>
</evidence>
<dbReference type="Gene3D" id="2.60.40.10">
    <property type="entry name" value="Immunoglobulins"/>
    <property type="match status" value="2"/>
</dbReference>
<evidence type="ECO:0000256" key="12">
    <source>
        <dbReference type="ARBA" id="ARBA00023319"/>
    </source>
</evidence>
<dbReference type="SUPFAM" id="SSF48726">
    <property type="entry name" value="Immunoglobulin"/>
    <property type="match status" value="2"/>
</dbReference>
<dbReference type="GO" id="GO:0001780">
    <property type="term" value="P:neutrophil homeostasis"/>
    <property type="evidence" value="ECO:0007669"/>
    <property type="project" value="Ensembl"/>
</dbReference>
<keyword evidence="10 13" id="KW-0472">Membrane</keyword>
<dbReference type="GO" id="GO:0034113">
    <property type="term" value="P:heterotypic cell-cell adhesion"/>
    <property type="evidence" value="ECO:0007669"/>
    <property type="project" value="Ensembl"/>
</dbReference>
<evidence type="ECO:0000259" key="14">
    <source>
        <dbReference type="PROSITE" id="PS50835"/>
    </source>
</evidence>
<dbReference type="GO" id="GO:0030057">
    <property type="term" value="C:desmosome"/>
    <property type="evidence" value="ECO:0007669"/>
    <property type="project" value="Ensembl"/>
</dbReference>
<dbReference type="SMART" id="SM00408">
    <property type="entry name" value="IGc2"/>
    <property type="match status" value="2"/>
</dbReference>
<dbReference type="GO" id="GO:0090022">
    <property type="term" value="P:regulation of neutrophil chemotaxis"/>
    <property type="evidence" value="ECO:0007669"/>
    <property type="project" value="Ensembl"/>
</dbReference>
<dbReference type="InterPro" id="IPR036179">
    <property type="entry name" value="Ig-like_dom_sf"/>
</dbReference>
<dbReference type="GO" id="GO:0098632">
    <property type="term" value="F:cell-cell adhesion mediator activity"/>
    <property type="evidence" value="ECO:0007669"/>
    <property type="project" value="Ensembl"/>
</dbReference>
<dbReference type="GO" id="GO:0030010">
    <property type="term" value="P:establishment of cell polarity"/>
    <property type="evidence" value="ECO:0007669"/>
    <property type="project" value="Ensembl"/>
</dbReference>
<dbReference type="GO" id="GO:0042803">
    <property type="term" value="F:protein homodimerization activity"/>
    <property type="evidence" value="ECO:0007669"/>
    <property type="project" value="InterPro"/>
</dbReference>
<dbReference type="GO" id="GO:0002250">
    <property type="term" value="P:adaptive immune response"/>
    <property type="evidence" value="ECO:0007669"/>
    <property type="project" value="Ensembl"/>
</dbReference>
<dbReference type="GO" id="GO:0005178">
    <property type="term" value="F:integrin binding"/>
    <property type="evidence" value="ECO:0007669"/>
    <property type="project" value="Ensembl"/>
</dbReference>
<dbReference type="GO" id="GO:0007160">
    <property type="term" value="P:cell-matrix adhesion"/>
    <property type="evidence" value="ECO:0007669"/>
    <property type="project" value="Ensembl"/>
</dbReference>
<dbReference type="GO" id="GO:0033624">
    <property type="term" value="P:negative regulation of integrin activation"/>
    <property type="evidence" value="ECO:0007669"/>
    <property type="project" value="Ensembl"/>
</dbReference>
<dbReference type="Pfam" id="PF13927">
    <property type="entry name" value="Ig_3"/>
    <property type="match status" value="1"/>
</dbReference>
<keyword evidence="12" id="KW-0393">Immunoglobulin domain</keyword>
<sequence length="287" mass="31868">MPPRMTTQDPTSHLKMRVRGLWGQIKIQLLPPNRCPFLFTFLLLGVELSCIIKATTTPEPRIEWKKIKDGQTTYVFFHNKIQGDLLNRAELIRRTSLAIRNVTRLDTATYRCEVAAPGDEKNIDEINIHLTVQVKPVAPKCRVPKAVPVGKSASLHCQENEGFPAPTYSWYRNSEPLPADSTSHHKFKNSSFVVNPATGTLAFSTVNKGDTGRYYCIATNNAGSAKCEEQEMEVYDLNIGGIVGGVLVVAVVLSLITLGICCAYRKGLFVNKNALCLRTQLSFWGKA</sequence>
<dbReference type="PANTHER" id="PTHR44598:SF2">
    <property type="entry name" value="JUNCTIONAL ADHESION MOLECULE C"/>
    <property type="match status" value="1"/>
</dbReference>
<dbReference type="Pfam" id="PF07686">
    <property type="entry name" value="V-set"/>
    <property type="match status" value="1"/>
</dbReference>
<evidence type="ECO:0000256" key="7">
    <source>
        <dbReference type="ARBA" id="ARBA00022729"/>
    </source>
</evidence>
<keyword evidence="8" id="KW-0965">Cell junction</keyword>
<dbReference type="GO" id="GO:1902414">
    <property type="term" value="P:protein localization to cell junction"/>
    <property type="evidence" value="ECO:0007669"/>
    <property type="project" value="Ensembl"/>
</dbReference>
<dbReference type="InterPro" id="IPR007110">
    <property type="entry name" value="Ig-like_dom"/>
</dbReference>
<comment type="similarity">
    <text evidence="3">Belongs to the immunoglobulin superfamily.</text>
</comment>
<dbReference type="GO" id="GO:0044291">
    <property type="term" value="C:cell-cell contact zone"/>
    <property type="evidence" value="ECO:0007669"/>
    <property type="project" value="Ensembl"/>
</dbReference>
<keyword evidence="11" id="KW-1015">Disulfide bond</keyword>
<feature type="domain" description="Ig-like" evidence="14">
    <location>
        <begin position="139"/>
        <end position="233"/>
    </location>
</feature>
<evidence type="ECO:0000256" key="2">
    <source>
        <dbReference type="ARBA" id="ARBA00004435"/>
    </source>
</evidence>
<evidence type="ECO:0000313" key="16">
    <source>
        <dbReference type="Proteomes" id="UP000694392"/>
    </source>
</evidence>
<dbReference type="InterPro" id="IPR013106">
    <property type="entry name" value="Ig_V-set"/>
</dbReference>
<dbReference type="InterPro" id="IPR003598">
    <property type="entry name" value="Ig_sub2"/>
</dbReference>
<dbReference type="GO" id="GO:0031941">
    <property type="term" value="C:filamentous actin"/>
    <property type="evidence" value="ECO:0007669"/>
    <property type="project" value="Ensembl"/>
</dbReference>
<dbReference type="GO" id="GO:0046982">
    <property type="term" value="F:protein heterodimerization activity"/>
    <property type="evidence" value="ECO:0007669"/>
    <property type="project" value="InterPro"/>
</dbReference>
<gene>
    <name evidence="15" type="primary">JAM3</name>
</gene>
<dbReference type="GO" id="GO:0034333">
    <property type="term" value="P:adherens junction assembly"/>
    <property type="evidence" value="ECO:0007669"/>
    <property type="project" value="Ensembl"/>
</dbReference>
<evidence type="ECO:0000256" key="9">
    <source>
        <dbReference type="ARBA" id="ARBA00022989"/>
    </source>
</evidence>
<keyword evidence="9 13" id="KW-1133">Transmembrane helix</keyword>
<dbReference type="InterPro" id="IPR042974">
    <property type="entry name" value="JAM-C"/>
</dbReference>
<accession>A0A8D0H3Z0</accession>
<dbReference type="GO" id="GO:0042552">
    <property type="term" value="P:myelination"/>
    <property type="evidence" value="ECO:0007669"/>
    <property type="project" value="Ensembl"/>
</dbReference>
<dbReference type="GO" id="GO:0090138">
    <property type="term" value="P:regulation of actin cytoskeleton organization by cell-cell adhesion"/>
    <property type="evidence" value="ECO:0007669"/>
    <property type="project" value="Ensembl"/>
</dbReference>
<feature type="transmembrane region" description="Helical" evidence="13">
    <location>
        <begin position="239"/>
        <end position="264"/>
    </location>
</feature>
<evidence type="ECO:0000313" key="15">
    <source>
        <dbReference type="Ensembl" id="ENSSPUP00000018241.1"/>
    </source>
</evidence>
<proteinExistence type="inferred from homology"/>
<keyword evidence="4" id="KW-0796">Tight junction</keyword>
<dbReference type="GO" id="GO:0005794">
    <property type="term" value="C:Golgi apparatus"/>
    <property type="evidence" value="ECO:0007669"/>
    <property type="project" value="Ensembl"/>
</dbReference>
<dbReference type="GO" id="GO:0007286">
    <property type="term" value="P:spermatid development"/>
    <property type="evidence" value="ECO:0007669"/>
    <property type="project" value="Ensembl"/>
</dbReference>
<reference evidence="15" key="2">
    <citation type="submission" date="2025-09" db="UniProtKB">
        <authorList>
            <consortium name="Ensembl"/>
        </authorList>
    </citation>
    <scope>IDENTIFICATION</scope>
</reference>
<evidence type="ECO:0000256" key="13">
    <source>
        <dbReference type="SAM" id="Phobius"/>
    </source>
</evidence>
<protein>
    <submittedName>
        <fullName evidence="15">Junctional adhesion molecule 3</fullName>
    </submittedName>
</protein>
<dbReference type="GO" id="GO:0005923">
    <property type="term" value="C:bicellular tight junction"/>
    <property type="evidence" value="ECO:0007669"/>
    <property type="project" value="UniProtKB-SubCell"/>
</dbReference>
<keyword evidence="6 13" id="KW-0812">Transmembrane</keyword>
<dbReference type="PANTHER" id="PTHR44598">
    <property type="entry name" value="JUNCTIONAL ADHESION MOLECULE C"/>
    <property type="match status" value="1"/>
</dbReference>
<comment type="subcellular location">
    <subcellularLocation>
        <location evidence="2">Cell junction</location>
        <location evidence="2">Tight junction</location>
    </subcellularLocation>
    <subcellularLocation>
        <location evidence="1">Cell membrane</location>
        <topology evidence="1">Single-pass type I membrane protein</topology>
    </subcellularLocation>
</comment>
<dbReference type="AlphaFoldDB" id="A0A8D0H3Z0"/>
<evidence type="ECO:0000256" key="3">
    <source>
        <dbReference type="ARBA" id="ARBA00008637"/>
    </source>
</evidence>
<dbReference type="GO" id="GO:1905710">
    <property type="term" value="P:positive regulation of membrane permeability"/>
    <property type="evidence" value="ECO:0007669"/>
    <property type="project" value="Ensembl"/>
</dbReference>
<keyword evidence="5" id="KW-1003">Cell membrane</keyword>
<evidence type="ECO:0000256" key="10">
    <source>
        <dbReference type="ARBA" id="ARBA00023136"/>
    </source>
</evidence>
<dbReference type="PROSITE" id="PS50835">
    <property type="entry name" value="IG_LIKE"/>
    <property type="match status" value="2"/>
</dbReference>
<dbReference type="FunFam" id="2.60.40.10:FF:000342">
    <property type="entry name" value="Junctional adhesion molecule A"/>
    <property type="match status" value="1"/>
</dbReference>
<dbReference type="GO" id="GO:0097241">
    <property type="term" value="P:hematopoietic stem cell migration to bone marrow"/>
    <property type="evidence" value="ECO:0007669"/>
    <property type="project" value="Ensembl"/>
</dbReference>
<feature type="domain" description="Ig-like" evidence="14">
    <location>
        <begin position="46"/>
        <end position="124"/>
    </location>
</feature>
<evidence type="ECO:0000256" key="11">
    <source>
        <dbReference type="ARBA" id="ARBA00023157"/>
    </source>
</evidence>
<evidence type="ECO:0000256" key="5">
    <source>
        <dbReference type="ARBA" id="ARBA00022475"/>
    </source>
</evidence>
<dbReference type="GO" id="GO:0005615">
    <property type="term" value="C:extracellular space"/>
    <property type="evidence" value="ECO:0007669"/>
    <property type="project" value="Ensembl"/>
</dbReference>
<dbReference type="GO" id="GO:0034394">
    <property type="term" value="P:protein localization to cell surface"/>
    <property type="evidence" value="ECO:0007669"/>
    <property type="project" value="Ensembl"/>
</dbReference>
<dbReference type="GO" id="GO:0019226">
    <property type="term" value="P:transmission of nerve impulse"/>
    <property type="evidence" value="ECO:0007669"/>
    <property type="project" value="Ensembl"/>
</dbReference>
<dbReference type="GO" id="GO:0001525">
    <property type="term" value="P:angiogenesis"/>
    <property type="evidence" value="ECO:0007669"/>
    <property type="project" value="Ensembl"/>
</dbReference>
<evidence type="ECO:0000256" key="8">
    <source>
        <dbReference type="ARBA" id="ARBA00022949"/>
    </source>
</evidence>
<dbReference type="GO" id="GO:0005902">
    <property type="term" value="C:microvillus"/>
    <property type="evidence" value="ECO:0007669"/>
    <property type="project" value="Ensembl"/>
</dbReference>
<dbReference type="GO" id="GO:0097530">
    <property type="term" value="P:granulocyte migration"/>
    <property type="evidence" value="ECO:0007669"/>
    <property type="project" value="Ensembl"/>
</dbReference>
<dbReference type="GO" id="GO:0002318">
    <property type="term" value="P:myeloid progenitor cell differentiation"/>
    <property type="evidence" value="ECO:0007669"/>
    <property type="project" value="Ensembl"/>
</dbReference>
<dbReference type="GO" id="GO:2000439">
    <property type="term" value="P:positive regulation of monocyte extravasation"/>
    <property type="evidence" value="ECO:0007669"/>
    <property type="project" value="Ensembl"/>
</dbReference>
<keyword evidence="16" id="KW-1185">Reference proteome</keyword>
<dbReference type="GO" id="GO:0005886">
    <property type="term" value="C:plasma membrane"/>
    <property type="evidence" value="ECO:0007669"/>
    <property type="project" value="UniProtKB-SubCell"/>
</dbReference>
<dbReference type="GO" id="GO:0002523">
    <property type="term" value="P:leukocyte migration involved in inflammatory response"/>
    <property type="evidence" value="ECO:0007669"/>
    <property type="project" value="Ensembl"/>
</dbReference>
<dbReference type="Ensembl" id="ENSSPUT00000019426.1">
    <property type="protein sequence ID" value="ENSSPUP00000018241.1"/>
    <property type="gene ID" value="ENSSPUG00000014016.1"/>
</dbReference>
<evidence type="ECO:0000256" key="1">
    <source>
        <dbReference type="ARBA" id="ARBA00004251"/>
    </source>
</evidence>
<dbReference type="GO" id="GO:0045176">
    <property type="term" value="P:apical protein localization"/>
    <property type="evidence" value="ECO:0007669"/>
    <property type="project" value="Ensembl"/>
</dbReference>
<keyword evidence="7" id="KW-0732">Signal</keyword>
<dbReference type="InterPro" id="IPR013783">
    <property type="entry name" value="Ig-like_fold"/>
</dbReference>
<dbReference type="GO" id="GO:0033629">
    <property type="term" value="P:negative regulation of cell adhesion mediated by integrin"/>
    <property type="evidence" value="ECO:0007669"/>
    <property type="project" value="Ensembl"/>
</dbReference>
<dbReference type="Proteomes" id="UP000694392">
    <property type="component" value="Unplaced"/>
</dbReference>
<dbReference type="GO" id="GO:0033010">
    <property type="term" value="C:paranodal junction"/>
    <property type="evidence" value="ECO:0007669"/>
    <property type="project" value="Ensembl"/>
</dbReference>
<evidence type="ECO:0000256" key="6">
    <source>
        <dbReference type="ARBA" id="ARBA00022692"/>
    </source>
</evidence>
<organism evidence="15 16">
    <name type="scientific">Sphenodon punctatus</name>
    <name type="common">Tuatara</name>
    <name type="synonym">Hatteria punctata</name>
    <dbReference type="NCBI Taxonomy" id="8508"/>
    <lineage>
        <taxon>Eukaryota</taxon>
        <taxon>Metazoa</taxon>
        <taxon>Chordata</taxon>
        <taxon>Craniata</taxon>
        <taxon>Vertebrata</taxon>
        <taxon>Euteleostomi</taxon>
        <taxon>Lepidosauria</taxon>
        <taxon>Sphenodontia</taxon>
        <taxon>Sphenodontidae</taxon>
        <taxon>Sphenodon</taxon>
    </lineage>
</organism>
<dbReference type="GeneTree" id="ENSGT00940000156937"/>
<name>A0A8D0H3Z0_SPHPU</name>
<dbReference type="GO" id="GO:0043220">
    <property type="term" value="C:Schmidt-Lanterman incisure"/>
    <property type="evidence" value="ECO:0007669"/>
    <property type="project" value="Ensembl"/>
</dbReference>